<evidence type="ECO:0000256" key="2">
    <source>
        <dbReference type="ARBA" id="ARBA00005466"/>
    </source>
</evidence>
<keyword evidence="4" id="KW-0560">Oxidoreductase</keyword>
<dbReference type="Gene3D" id="1.10.45.10">
    <property type="entry name" value="Vanillyl-alcohol Oxidase, Chain A, domain 4"/>
    <property type="match status" value="1"/>
</dbReference>
<evidence type="ECO:0000256" key="1">
    <source>
        <dbReference type="ARBA" id="ARBA00005147"/>
    </source>
</evidence>
<dbReference type="GO" id="GO:0080049">
    <property type="term" value="F:L-gulono-1,4-lactone dehydrogenase activity"/>
    <property type="evidence" value="ECO:0007669"/>
    <property type="project" value="TreeGrafter"/>
</dbReference>
<dbReference type="PANTHER" id="PTHR43762">
    <property type="entry name" value="L-GULONOLACTONE OXIDASE"/>
    <property type="match status" value="1"/>
</dbReference>
<comment type="pathway">
    <text evidence="1">Cofactor biosynthesis; L-ascorbate biosynthesis.</text>
</comment>
<dbReference type="PROSITE" id="PS51387">
    <property type="entry name" value="FAD_PCMH"/>
    <property type="match status" value="1"/>
</dbReference>
<proteinExistence type="inferred from homology"/>
<dbReference type="GO" id="GO:0071949">
    <property type="term" value="F:FAD binding"/>
    <property type="evidence" value="ECO:0007669"/>
    <property type="project" value="InterPro"/>
</dbReference>
<evidence type="ECO:0000313" key="7">
    <source>
        <dbReference type="Proteomes" id="UP000471120"/>
    </source>
</evidence>
<evidence type="ECO:0000256" key="3">
    <source>
        <dbReference type="ARBA" id="ARBA00022644"/>
    </source>
</evidence>
<dbReference type="GO" id="GO:0003885">
    <property type="term" value="F:D-arabinono-1,4-lactone oxidase activity"/>
    <property type="evidence" value="ECO:0007669"/>
    <property type="project" value="InterPro"/>
</dbReference>
<dbReference type="InterPro" id="IPR010031">
    <property type="entry name" value="FAD_lactone_oxidase-like"/>
</dbReference>
<dbReference type="RefSeq" id="WP_010837374.1">
    <property type="nucleotide sequence ID" value="NZ_QRCM01000001.1"/>
</dbReference>
<dbReference type="PROSITE" id="PS00862">
    <property type="entry name" value="OX2_COVAL_FAD"/>
    <property type="match status" value="1"/>
</dbReference>
<evidence type="ECO:0000313" key="6">
    <source>
        <dbReference type="EMBL" id="TXG91728.1"/>
    </source>
</evidence>
<dbReference type="Proteomes" id="UP000471120">
    <property type="component" value="Unassembled WGS sequence"/>
</dbReference>
<dbReference type="GO" id="GO:0019853">
    <property type="term" value="P:L-ascorbic acid biosynthetic process"/>
    <property type="evidence" value="ECO:0007669"/>
    <property type="project" value="UniProtKB-UniPathway"/>
</dbReference>
<accession>A0A6P2CL66</accession>
<reference evidence="6 7" key="1">
    <citation type="submission" date="2018-07" db="EMBL/GenBank/DDBJ databases">
        <title>Genome sequence of Rhodococcus rhodnii ATCC 35071 from Rhodnius prolixus.</title>
        <authorList>
            <person name="Patel V."/>
            <person name="Vogel K.J."/>
        </authorList>
    </citation>
    <scope>NUCLEOTIDE SEQUENCE [LARGE SCALE GENOMIC DNA]</scope>
    <source>
        <strain evidence="6 7">ATCC 35071</strain>
    </source>
</reference>
<dbReference type="InterPro" id="IPR016171">
    <property type="entry name" value="Vanillyl_alc_oxidase_C-sub2"/>
</dbReference>
<dbReference type="PANTHER" id="PTHR43762:SF1">
    <property type="entry name" value="D-ARABINONO-1,4-LACTONE OXIDASE"/>
    <property type="match status" value="1"/>
</dbReference>
<dbReference type="InterPro" id="IPR006094">
    <property type="entry name" value="Oxid_FAD_bind_N"/>
</dbReference>
<dbReference type="GO" id="GO:0016020">
    <property type="term" value="C:membrane"/>
    <property type="evidence" value="ECO:0007669"/>
    <property type="project" value="InterPro"/>
</dbReference>
<dbReference type="Pfam" id="PF01565">
    <property type="entry name" value="FAD_binding_4"/>
    <property type="match status" value="1"/>
</dbReference>
<gene>
    <name evidence="6" type="ORF">DW322_17950</name>
</gene>
<dbReference type="UniPathway" id="UPA00132"/>
<dbReference type="InterPro" id="IPR016167">
    <property type="entry name" value="FAD-bd_PCMH_sub1"/>
</dbReference>
<dbReference type="Gene3D" id="3.30.43.10">
    <property type="entry name" value="Uridine Diphospho-n-acetylenolpyruvylglucosamine Reductase, domain 2"/>
    <property type="match status" value="1"/>
</dbReference>
<name>A0A6P2CL66_9NOCA</name>
<dbReference type="InterPro" id="IPR006093">
    <property type="entry name" value="Oxy_OxRdtase_FAD_BS"/>
</dbReference>
<dbReference type="InterPro" id="IPR016166">
    <property type="entry name" value="FAD-bd_PCMH"/>
</dbReference>
<comment type="caution">
    <text evidence="6">The sequence shown here is derived from an EMBL/GenBank/DDBJ whole genome shotgun (WGS) entry which is preliminary data.</text>
</comment>
<dbReference type="Pfam" id="PF04030">
    <property type="entry name" value="ALO"/>
    <property type="match status" value="1"/>
</dbReference>
<dbReference type="InterPro" id="IPR016169">
    <property type="entry name" value="FAD-bd_PCMH_sub2"/>
</dbReference>
<protein>
    <submittedName>
        <fullName evidence="6">FAD-binding protein</fullName>
    </submittedName>
</protein>
<evidence type="ECO:0000256" key="4">
    <source>
        <dbReference type="ARBA" id="ARBA00023002"/>
    </source>
</evidence>
<dbReference type="PIRSF" id="PIRSF000136">
    <property type="entry name" value="LGO_GLO"/>
    <property type="match status" value="1"/>
</dbReference>
<dbReference type="Gene3D" id="3.30.70.2520">
    <property type="match status" value="1"/>
</dbReference>
<dbReference type="SUPFAM" id="SSF56176">
    <property type="entry name" value="FAD-binding/transporter-associated domain-like"/>
    <property type="match status" value="1"/>
</dbReference>
<dbReference type="NCBIfam" id="TIGR01679">
    <property type="entry name" value="bact_FAD_ox"/>
    <property type="match status" value="1"/>
</dbReference>
<dbReference type="InterPro" id="IPR036318">
    <property type="entry name" value="FAD-bd_PCMH-like_sf"/>
</dbReference>
<dbReference type="InterPro" id="IPR007173">
    <property type="entry name" value="ALO_C"/>
</dbReference>
<evidence type="ECO:0000259" key="5">
    <source>
        <dbReference type="PROSITE" id="PS51387"/>
    </source>
</evidence>
<organism evidence="6 7">
    <name type="scientific">Rhodococcus rhodnii</name>
    <dbReference type="NCBI Taxonomy" id="38312"/>
    <lineage>
        <taxon>Bacteria</taxon>
        <taxon>Bacillati</taxon>
        <taxon>Actinomycetota</taxon>
        <taxon>Actinomycetes</taxon>
        <taxon>Mycobacteriales</taxon>
        <taxon>Nocardiaceae</taxon>
        <taxon>Rhodococcus</taxon>
    </lineage>
</organism>
<sequence>MQRETWTNWARTETAHPRRIATPASVTELAALVADAAANGLRVKAVGSGHSFTGAAVTDGILVSLDRLTGIDAVTPTDDGAHVTVWAGTRLRALNEALWERGYAMRNLGDIDAQSIAGAIATGTHGTGARFGGLATMVAGLEMVLPDGAVVWCSPTERPELFEAARIGLGALGVVTRVVLDCTAAYAMHAAETSDSLDATLERLDEDRTGVDHFEFYWFPHTRRVLTKRNTRLPVDTPLAPVPTVSGYISDELLSNVLFEGINRFTTALPQTIPAVNSVTARVLGSREFTDRSYRVFASSRRVRFREMEYAVPAETLTDVLAEIEGWIGRTDYRVAFPVEVRFAAADDVWLSTAHGRETAYVAVHQYHRRDHTSYFRAVEDIARAVDGRPHWGKLHGRTRDDLRTTYPRFDDVVAVRDDVDPQRTFGNEYLERVLG</sequence>
<feature type="domain" description="FAD-binding PCMH-type" evidence="5">
    <location>
        <begin position="13"/>
        <end position="185"/>
    </location>
</feature>
<dbReference type="Gene3D" id="3.30.465.10">
    <property type="match status" value="1"/>
</dbReference>
<dbReference type="EMBL" id="QRCM01000001">
    <property type="protein sequence ID" value="TXG91728.1"/>
    <property type="molecule type" value="Genomic_DNA"/>
</dbReference>
<comment type="similarity">
    <text evidence="2">Belongs to the oxygen-dependent FAD-linked oxidoreductase family.</text>
</comment>
<dbReference type="AlphaFoldDB" id="A0A6P2CL66"/>
<keyword evidence="3" id="KW-0060">Ascorbate biosynthesis</keyword>